<sequence>MNNILLTDFDTAPFSKINTQYYEPAFDQAIADGKEEIQQITENKDAADFKNTIEAIAFSGMQLDRISNIFFNLNSAETNDELQKIAQNVAPKLSAFGNDISLNPDLFARVKAVHDTVDQSTLTTEQKTLLDKTYKGFVRNGALLNDDQKTKLREIDAQLSILSLKFNENILSETNAYQLHITNEKDLAGLPEGVIEAAKNLAEQQEKQGWIFTLDYPSYLPFVTYAKNRELRKEIAIANGKKGFQDNDFNNEENVLKIVKLRNERAQLLGYATHADFVLEERMAQNPESVFNFLNELLEKAKPAAEKEFHELTDYAKKLDKIDQLQKWDGSYYSEKLKQERFNLDDEVLKPYFQLENVLNGAFEVANKLYGLTFTEVHNIDKYHEDVQTFEVTNESRNLVAIFYSDFFPRKGKRNGAWMTSFKSQWIKNGVNERPHISIVCNFTPPTSSKPSLLTFNEVTTLFHEFGHALHGMLANTTYPSLSGTSVYWDFVELPSQIMENWVYEPETLALFAKHYQTGETIPQIYIDKIKESANFLEGMATLRQLSFGLLDMAWHTKNPNDISSLKDFENQKFQSTQLYPDVAENAMSTAFSHIFAGGYSSGYYSYKWAEVLDADAFDYFKQHGIFNKEIATKFKDFVLSQGGTEHPMTLYKKFRGQEPSPNALLKRAGLI</sequence>
<dbReference type="CDD" id="cd06456">
    <property type="entry name" value="M3A_DCP"/>
    <property type="match status" value="1"/>
</dbReference>
<dbReference type="AlphaFoldDB" id="A0A3P1B4M4"/>
<dbReference type="Pfam" id="PF01432">
    <property type="entry name" value="Peptidase_M3"/>
    <property type="match status" value="1"/>
</dbReference>
<comment type="cofactor">
    <cofactor evidence="7">
        <name>Zn(2+)</name>
        <dbReference type="ChEBI" id="CHEBI:29105"/>
    </cofactor>
    <text evidence="7">Binds 1 zinc ion.</text>
</comment>
<dbReference type="InterPro" id="IPR024077">
    <property type="entry name" value="Neurolysin/TOP_dom2"/>
</dbReference>
<reference evidence="9 10" key="1">
    <citation type="submission" date="2018-11" db="EMBL/GenBank/DDBJ databases">
        <title>Flavobacterium sp. nov., YIM 102796 draft genome.</title>
        <authorList>
            <person name="Li G."/>
            <person name="Jiang Y."/>
        </authorList>
    </citation>
    <scope>NUCLEOTIDE SEQUENCE [LARGE SCALE GENOMIC DNA]</scope>
    <source>
        <strain evidence="9 10">YIM 102796</strain>
    </source>
</reference>
<evidence type="ECO:0000313" key="9">
    <source>
        <dbReference type="EMBL" id="RRA96080.1"/>
    </source>
</evidence>
<dbReference type="InterPro" id="IPR045090">
    <property type="entry name" value="Pept_M3A_M3B"/>
</dbReference>
<dbReference type="FunFam" id="3.40.390.10:FF:000009">
    <property type="entry name" value="Oligopeptidase A"/>
    <property type="match status" value="1"/>
</dbReference>
<keyword evidence="3 7" id="KW-0479">Metal-binding</keyword>
<gene>
    <name evidence="9" type="ORF">EG242_04125</name>
</gene>
<dbReference type="GO" id="GO:0004180">
    <property type="term" value="F:carboxypeptidase activity"/>
    <property type="evidence" value="ECO:0007669"/>
    <property type="project" value="TreeGrafter"/>
</dbReference>
<dbReference type="Proteomes" id="UP000268372">
    <property type="component" value="Unassembled WGS sequence"/>
</dbReference>
<evidence type="ECO:0000313" key="10">
    <source>
        <dbReference type="Proteomes" id="UP000268372"/>
    </source>
</evidence>
<dbReference type="GO" id="GO:0046872">
    <property type="term" value="F:metal ion binding"/>
    <property type="evidence" value="ECO:0007669"/>
    <property type="project" value="UniProtKB-UniRule"/>
</dbReference>
<dbReference type="PANTHER" id="PTHR43660:SF1">
    <property type="entry name" value="DIPEPTIDYL CARBOXYPEPTIDASE"/>
    <property type="match status" value="1"/>
</dbReference>
<keyword evidence="6 7" id="KW-0482">Metalloprotease</keyword>
<dbReference type="InterPro" id="IPR024079">
    <property type="entry name" value="MetalloPept_cat_dom_sf"/>
</dbReference>
<dbReference type="RefSeq" id="WP_124898641.1">
    <property type="nucleotide sequence ID" value="NZ_RQTJ01000005.1"/>
</dbReference>
<evidence type="ECO:0000256" key="4">
    <source>
        <dbReference type="ARBA" id="ARBA00022801"/>
    </source>
</evidence>
<keyword evidence="10" id="KW-1185">Reference proteome</keyword>
<keyword evidence="4 7" id="KW-0378">Hydrolase</keyword>
<dbReference type="GO" id="GO:0004222">
    <property type="term" value="F:metalloendopeptidase activity"/>
    <property type="evidence" value="ECO:0007669"/>
    <property type="project" value="InterPro"/>
</dbReference>
<comment type="caution">
    <text evidence="9">The sequence shown here is derived from an EMBL/GenBank/DDBJ whole genome shotgun (WGS) entry which is preliminary data.</text>
</comment>
<dbReference type="InterPro" id="IPR034005">
    <property type="entry name" value="M3A_DCP"/>
</dbReference>
<keyword evidence="2 7" id="KW-0645">Protease</keyword>
<dbReference type="EMBL" id="RQTJ01000005">
    <property type="protein sequence ID" value="RRA96080.1"/>
    <property type="molecule type" value="Genomic_DNA"/>
</dbReference>
<evidence type="ECO:0000259" key="8">
    <source>
        <dbReference type="Pfam" id="PF01432"/>
    </source>
</evidence>
<dbReference type="Gene3D" id="3.40.390.10">
    <property type="entry name" value="Collagenase (Catalytic Domain)"/>
    <property type="match status" value="1"/>
</dbReference>
<protein>
    <submittedName>
        <fullName evidence="9">M3 family peptidase</fullName>
    </submittedName>
</protein>
<accession>A0A3P1B4M4</accession>
<proteinExistence type="inferred from homology"/>
<evidence type="ECO:0000256" key="6">
    <source>
        <dbReference type="ARBA" id="ARBA00023049"/>
    </source>
</evidence>
<dbReference type="OrthoDB" id="9773538at2"/>
<comment type="similarity">
    <text evidence="1 7">Belongs to the peptidase M3 family.</text>
</comment>
<dbReference type="Gene3D" id="1.10.1370.10">
    <property type="entry name" value="Neurolysin, domain 3"/>
    <property type="match status" value="1"/>
</dbReference>
<dbReference type="InterPro" id="IPR001567">
    <property type="entry name" value="Pept_M3A_M3B_dom"/>
</dbReference>
<evidence type="ECO:0000256" key="5">
    <source>
        <dbReference type="ARBA" id="ARBA00022833"/>
    </source>
</evidence>
<dbReference type="GO" id="GO:0005829">
    <property type="term" value="C:cytosol"/>
    <property type="evidence" value="ECO:0007669"/>
    <property type="project" value="TreeGrafter"/>
</dbReference>
<evidence type="ECO:0000256" key="3">
    <source>
        <dbReference type="ARBA" id="ARBA00022723"/>
    </source>
</evidence>
<dbReference type="GO" id="GO:0006508">
    <property type="term" value="P:proteolysis"/>
    <property type="evidence" value="ECO:0007669"/>
    <property type="project" value="UniProtKB-KW"/>
</dbReference>
<evidence type="ECO:0000256" key="7">
    <source>
        <dbReference type="RuleBase" id="RU003435"/>
    </source>
</evidence>
<dbReference type="SUPFAM" id="SSF55486">
    <property type="entry name" value="Metalloproteases ('zincins'), catalytic domain"/>
    <property type="match status" value="1"/>
</dbReference>
<name>A0A3P1B4M4_9FLAO</name>
<evidence type="ECO:0000256" key="1">
    <source>
        <dbReference type="ARBA" id="ARBA00006040"/>
    </source>
</evidence>
<organism evidence="9 10">
    <name type="scientific">Paenimyroides viscosum</name>
    <dbReference type="NCBI Taxonomy" id="2488729"/>
    <lineage>
        <taxon>Bacteria</taxon>
        <taxon>Pseudomonadati</taxon>
        <taxon>Bacteroidota</taxon>
        <taxon>Flavobacteriia</taxon>
        <taxon>Flavobacteriales</taxon>
        <taxon>Flavobacteriaceae</taxon>
        <taxon>Paenimyroides</taxon>
    </lineage>
</organism>
<evidence type="ECO:0000256" key="2">
    <source>
        <dbReference type="ARBA" id="ARBA00022670"/>
    </source>
</evidence>
<keyword evidence="5 7" id="KW-0862">Zinc</keyword>
<feature type="domain" description="Peptidase M3A/M3B catalytic" evidence="8">
    <location>
        <begin position="223"/>
        <end position="670"/>
    </location>
</feature>
<dbReference type="Gene3D" id="1.10.1370.40">
    <property type="match status" value="1"/>
</dbReference>
<dbReference type="PANTHER" id="PTHR43660">
    <property type="entry name" value="DIPEPTIDYL CARBOXYPEPTIDASE"/>
    <property type="match status" value="1"/>
</dbReference>